<feature type="binding site" evidence="4">
    <location>
        <position position="101"/>
    </location>
    <ligand>
        <name>shikimate</name>
        <dbReference type="ChEBI" id="CHEBI:36208"/>
    </ligand>
</feature>
<dbReference type="HAMAP" id="MF_00222">
    <property type="entry name" value="Shikimate_DH_AroE"/>
    <property type="match status" value="1"/>
</dbReference>
<dbReference type="Pfam" id="PF08501">
    <property type="entry name" value="Shikimate_dh_N"/>
    <property type="match status" value="1"/>
</dbReference>
<dbReference type="PANTHER" id="PTHR21089:SF1">
    <property type="entry name" value="BIFUNCTIONAL 3-DEHYDROQUINATE DEHYDRATASE_SHIKIMATE DEHYDROGENASE, CHLOROPLASTIC"/>
    <property type="match status" value="1"/>
</dbReference>
<dbReference type="Proteomes" id="UP000736583">
    <property type="component" value="Unassembled WGS sequence"/>
</dbReference>
<comment type="subunit">
    <text evidence="4">Homodimer.</text>
</comment>
<evidence type="ECO:0000256" key="1">
    <source>
        <dbReference type="ARBA" id="ARBA00004871"/>
    </source>
</evidence>
<dbReference type="EC" id="1.1.1.25" evidence="4"/>
<comment type="similarity">
    <text evidence="4">Belongs to the shikimate dehydrogenase family.</text>
</comment>
<accession>A0ABS6EXH3</accession>
<keyword evidence="3 4" id="KW-0057">Aromatic amino acid biosynthesis</keyword>
<sequence>MKICGLIGKNIQYSLSPKIHNQYYKDNNINLNYKLFDMEEEELIHFLKNIDKKSYVGFNVTIPYKQSIIEYLDEVTYPASLIGAVNTISIEGERLVGYNTDYFGFIDSLKCYDIRVQDKSALILGNGGAAKAVYYALKDLGVRNIDVAGRNVAKIDKDFLLAGNILNLKSIKSLFKYDIIINCTPLGNINNQVLPINLKNFSGDLVIYDLNYSPKKTNILIEAEKLGLKTINGECMLEHQAYKSIDIWCSNLKR</sequence>
<dbReference type="InterPro" id="IPR011342">
    <property type="entry name" value="Shikimate_DH"/>
</dbReference>
<gene>
    <name evidence="4 6" type="primary">aroE</name>
    <name evidence="6" type="ORF">KQI89_04045</name>
</gene>
<comment type="caution">
    <text evidence="6">The sequence shown here is derived from an EMBL/GenBank/DDBJ whole genome shotgun (WGS) entry which is preliminary data.</text>
</comment>
<dbReference type="PANTHER" id="PTHR21089">
    <property type="entry name" value="SHIKIMATE DEHYDROGENASE"/>
    <property type="match status" value="1"/>
</dbReference>
<dbReference type="RefSeq" id="WP_216455998.1">
    <property type="nucleotide sequence ID" value="NZ_JAHLQL010000001.1"/>
</dbReference>
<evidence type="ECO:0000256" key="3">
    <source>
        <dbReference type="ARBA" id="ARBA00023141"/>
    </source>
</evidence>
<feature type="binding site" evidence="4">
    <location>
        <begin position="14"/>
        <end position="16"/>
    </location>
    <ligand>
        <name>shikimate</name>
        <dbReference type="ChEBI" id="CHEBI:36208"/>
    </ligand>
</feature>
<dbReference type="InterPro" id="IPR013708">
    <property type="entry name" value="Shikimate_DH-bd_N"/>
</dbReference>
<feature type="binding site" evidence="4">
    <location>
        <position position="212"/>
    </location>
    <ligand>
        <name>shikimate</name>
        <dbReference type="ChEBI" id="CHEBI:36208"/>
    </ligand>
</feature>
<feature type="binding site" evidence="4">
    <location>
        <position position="61"/>
    </location>
    <ligand>
        <name>shikimate</name>
        <dbReference type="ChEBI" id="CHEBI:36208"/>
    </ligand>
</feature>
<protein>
    <recommendedName>
        <fullName evidence="4">Shikimate dehydrogenase (NADP(+))</fullName>
        <shortName evidence="4">SDH</shortName>
        <ecNumber evidence="4">1.1.1.25</ecNumber>
    </recommendedName>
</protein>
<feature type="binding site" evidence="4">
    <location>
        <position position="86"/>
    </location>
    <ligand>
        <name>shikimate</name>
        <dbReference type="ChEBI" id="CHEBI:36208"/>
    </ligand>
</feature>
<evidence type="ECO:0000256" key="4">
    <source>
        <dbReference type="HAMAP-Rule" id="MF_00222"/>
    </source>
</evidence>
<dbReference type="InterPro" id="IPR022893">
    <property type="entry name" value="Shikimate_DH_fam"/>
</dbReference>
<evidence type="ECO:0000256" key="2">
    <source>
        <dbReference type="ARBA" id="ARBA00023002"/>
    </source>
</evidence>
<name>A0ABS6EXH3_9CLOT</name>
<feature type="active site" description="Proton acceptor" evidence="4">
    <location>
        <position position="65"/>
    </location>
</feature>
<organism evidence="6 7">
    <name type="scientific">Clostridium simiarum</name>
    <dbReference type="NCBI Taxonomy" id="2841506"/>
    <lineage>
        <taxon>Bacteria</taxon>
        <taxon>Bacillati</taxon>
        <taxon>Bacillota</taxon>
        <taxon>Clostridia</taxon>
        <taxon>Eubacteriales</taxon>
        <taxon>Clostridiaceae</taxon>
        <taxon>Clostridium</taxon>
    </lineage>
</organism>
<proteinExistence type="inferred from homology"/>
<feature type="binding site" evidence="4">
    <location>
        <position position="233"/>
    </location>
    <ligand>
        <name>NADP(+)</name>
        <dbReference type="ChEBI" id="CHEBI:58349"/>
    </ligand>
</feature>
<evidence type="ECO:0000259" key="5">
    <source>
        <dbReference type="Pfam" id="PF08501"/>
    </source>
</evidence>
<feature type="binding site" evidence="4">
    <location>
        <begin position="125"/>
        <end position="129"/>
    </location>
    <ligand>
        <name>NADP(+)</name>
        <dbReference type="ChEBI" id="CHEBI:58349"/>
    </ligand>
</feature>
<comment type="catalytic activity">
    <reaction evidence="4">
        <text>shikimate + NADP(+) = 3-dehydroshikimate + NADPH + H(+)</text>
        <dbReference type="Rhea" id="RHEA:17737"/>
        <dbReference type="ChEBI" id="CHEBI:15378"/>
        <dbReference type="ChEBI" id="CHEBI:16630"/>
        <dbReference type="ChEBI" id="CHEBI:36208"/>
        <dbReference type="ChEBI" id="CHEBI:57783"/>
        <dbReference type="ChEBI" id="CHEBI:58349"/>
        <dbReference type="EC" id="1.1.1.25"/>
    </reaction>
</comment>
<keyword evidence="7" id="KW-1185">Reference proteome</keyword>
<feature type="domain" description="Shikimate dehydrogenase substrate binding N-terminal" evidence="5">
    <location>
        <begin position="6"/>
        <end position="88"/>
    </location>
</feature>
<comment type="pathway">
    <text evidence="1 4">Metabolic intermediate biosynthesis; chorismate biosynthesis; chorismate from D-erythrose 4-phosphate and phosphoenolpyruvate: step 4/7.</text>
</comment>
<dbReference type="EMBL" id="JAHLQL010000001">
    <property type="protein sequence ID" value="MBU5590925.1"/>
    <property type="molecule type" value="Genomic_DNA"/>
</dbReference>
<feature type="binding site" evidence="4">
    <location>
        <position position="240"/>
    </location>
    <ligand>
        <name>shikimate</name>
        <dbReference type="ChEBI" id="CHEBI:36208"/>
    </ligand>
</feature>
<dbReference type="CDD" id="cd01065">
    <property type="entry name" value="NAD_bind_Shikimate_DH"/>
    <property type="match status" value="1"/>
</dbReference>
<comment type="caution">
    <text evidence="4">Lacks conserved residue(s) required for the propagation of feature annotation.</text>
</comment>
<feature type="binding site" evidence="4">
    <location>
        <position position="210"/>
    </location>
    <ligand>
        <name>NADP(+)</name>
        <dbReference type="ChEBI" id="CHEBI:58349"/>
    </ligand>
</feature>
<dbReference type="NCBIfam" id="TIGR00507">
    <property type="entry name" value="aroE"/>
    <property type="match status" value="1"/>
</dbReference>
<evidence type="ECO:0000313" key="6">
    <source>
        <dbReference type="EMBL" id="MBU5590925.1"/>
    </source>
</evidence>
<reference evidence="6 7" key="1">
    <citation type="submission" date="2021-06" db="EMBL/GenBank/DDBJ databases">
        <authorList>
            <person name="Sun Q."/>
            <person name="Li D."/>
        </authorList>
    </citation>
    <scope>NUCLEOTIDE SEQUENCE [LARGE SCALE GENOMIC DNA]</scope>
    <source>
        <strain evidence="6 7">MSJ-4</strain>
    </source>
</reference>
<evidence type="ECO:0000313" key="7">
    <source>
        <dbReference type="Proteomes" id="UP000736583"/>
    </source>
</evidence>
<dbReference type="GO" id="GO:0004764">
    <property type="term" value="F:shikimate 3-dehydrogenase (NADP+) activity"/>
    <property type="evidence" value="ECO:0007669"/>
    <property type="project" value="UniProtKB-EC"/>
</dbReference>
<keyword evidence="4" id="KW-0028">Amino-acid biosynthesis</keyword>
<keyword evidence="4" id="KW-0521">NADP</keyword>
<keyword evidence="2 4" id="KW-0560">Oxidoreductase</keyword>
<comment type="function">
    <text evidence="4">Involved in the biosynthesis of the chorismate, which leads to the biosynthesis of aromatic amino acids. Catalyzes the reversible NADPH linked reduction of 3-dehydroshikimate (DHSA) to yield shikimate (SA).</text>
</comment>